<dbReference type="Proteomes" id="UP000503330">
    <property type="component" value="Chromosome"/>
</dbReference>
<reference evidence="2 7" key="1">
    <citation type="submission" date="2014-08" db="EMBL/GenBank/DDBJ databases">
        <title>Clostridium innocuum, an unnegligible vancomycin-resistant pathogen causing extra-intestinal infections.</title>
        <authorList>
            <person name="Feng Y."/>
            <person name="Chiu C.-H."/>
        </authorList>
    </citation>
    <scope>NUCLEOTIDE SEQUENCE [LARGE SCALE GENOMIC DNA]</scope>
    <source>
        <strain evidence="2 7">AN88</strain>
    </source>
</reference>
<keyword evidence="1" id="KW-1133">Transmembrane helix</keyword>
<dbReference type="Proteomes" id="UP001203972">
    <property type="component" value="Unassembled WGS sequence"/>
</dbReference>
<sequence>MKQKKHLIILFTALITLSSYAVFYAKDFFQYANEWNLFSVGIRIWDFNLNLIFILLLLLILPNILLYNIFALHENGAENIAILRIGIKKFHIRNLKKLLAESFLSISLLHCFILLGIYFVYHPSLSIHFIPDDYLLFFKNPIINYLLFSLFSCLGFTLFIIFVYVSIFFIKRRYFFHLYPLLIMIGSVVLVNLVIRLSVIIFQYKSIPLPLRLLTNAILPTSLICPGMSLLQIGYLNYLSAFIFYIFFISILYVLLKRWRKYLC</sequence>
<reference evidence="3" key="5">
    <citation type="journal article" date="2022" name="Clin. Infect. Dis.">
        <title>Association between Clostridium innocuum and antibiotic-associated diarrhea in adults and children: A cross-sectional study and comparative genomics analysis.</title>
        <authorList>
            <person name="Cherny K.E."/>
            <person name="Muscat E.B."/>
            <person name="Balaji A."/>
            <person name="Mukherjee J."/>
            <person name="Ozer E.A."/>
            <person name="Angarone M.P."/>
            <person name="Hauser A.R."/>
            <person name="Sichel J.S."/>
            <person name="Amponsah E."/>
            <person name="Kociolek L.K."/>
        </authorList>
    </citation>
    <scope>NUCLEOTIDE SEQUENCE</scope>
    <source>
        <strain evidence="3">NU1-AC-029v</strain>
    </source>
</reference>
<dbReference type="Proteomes" id="UP000260025">
    <property type="component" value="Unassembled WGS sequence"/>
</dbReference>
<evidence type="ECO:0000313" key="3">
    <source>
        <dbReference type="EMBL" id="MCR0232534.1"/>
    </source>
</evidence>
<reference evidence="6 8" key="2">
    <citation type="submission" date="2018-08" db="EMBL/GenBank/DDBJ databases">
        <title>A genome reference for cultivated species of the human gut microbiota.</title>
        <authorList>
            <person name="Zou Y."/>
            <person name="Xue W."/>
            <person name="Luo G."/>
        </authorList>
    </citation>
    <scope>NUCLEOTIDE SEQUENCE [LARGE SCALE GENOMIC DNA]</scope>
    <source>
        <strain evidence="6 8">OF01-2LB</strain>
    </source>
</reference>
<evidence type="ECO:0000313" key="9">
    <source>
        <dbReference type="Proteomes" id="UP000503330"/>
    </source>
</evidence>
<dbReference type="RefSeq" id="WP_002606993.1">
    <property type="nucleotide sequence ID" value="NZ_AP025565.1"/>
</dbReference>
<dbReference type="EMBL" id="WWTN01000004">
    <property type="protein sequence ID" value="MZH54890.1"/>
    <property type="molecule type" value="Genomic_DNA"/>
</dbReference>
<dbReference type="OrthoDB" id="9901773at2"/>
<dbReference type="AlphaFoldDB" id="A0A099ICD7"/>
<dbReference type="EMBL" id="JAKTMA010000010">
    <property type="protein sequence ID" value="MCR0232534.1"/>
    <property type="molecule type" value="Genomic_DNA"/>
</dbReference>
<accession>A0A099ICD7</accession>
<reference evidence="4" key="3">
    <citation type="journal article" date="2019" name="Nat. Med.">
        <title>A library of human gut bacterial isolates paired with longitudinal multiomics data enables mechanistic microbiome research.</title>
        <authorList>
            <person name="Poyet M."/>
            <person name="Groussin M."/>
            <person name="Gibbons S.M."/>
            <person name="Avila-Pacheco J."/>
            <person name="Jiang X."/>
            <person name="Kearney S.M."/>
            <person name="Perrotta A.R."/>
            <person name="Berdy B."/>
            <person name="Zhao S."/>
            <person name="Lieberman T.D."/>
            <person name="Swanson P.K."/>
            <person name="Smith M."/>
            <person name="Roesemann S."/>
            <person name="Alexander J.E."/>
            <person name="Rich S.A."/>
            <person name="Livny J."/>
            <person name="Vlamakis H."/>
            <person name="Clish C."/>
            <person name="Bullock K."/>
            <person name="Deik A."/>
            <person name="Scott J."/>
            <person name="Pierce K.A."/>
            <person name="Xavier R.J."/>
            <person name="Alm E.J."/>
        </authorList>
    </citation>
    <scope>NUCLEOTIDE SEQUENCE</scope>
    <source>
        <strain evidence="4">BIOML-A12</strain>
    </source>
</reference>
<dbReference type="GeneID" id="61924199"/>
<protein>
    <submittedName>
        <fullName evidence="2">Membrane protein</fullName>
    </submittedName>
</protein>
<feature type="transmembrane region" description="Helical" evidence="1">
    <location>
        <begin position="235"/>
        <end position="256"/>
    </location>
</feature>
<evidence type="ECO:0000313" key="7">
    <source>
        <dbReference type="Proteomes" id="UP000030008"/>
    </source>
</evidence>
<name>A0A099ICD7_CLOIN</name>
<evidence type="ECO:0000313" key="6">
    <source>
        <dbReference type="EMBL" id="RGC18480.1"/>
    </source>
</evidence>
<keyword evidence="1" id="KW-0812">Transmembrane</keyword>
<feature type="transmembrane region" description="Helical" evidence="1">
    <location>
        <begin position="181"/>
        <end position="204"/>
    </location>
</feature>
<evidence type="ECO:0000313" key="5">
    <source>
        <dbReference type="EMBL" id="QJA01207.1"/>
    </source>
</evidence>
<feature type="transmembrane region" description="Helical" evidence="1">
    <location>
        <begin position="98"/>
        <end position="122"/>
    </location>
</feature>
<keyword evidence="1" id="KW-0472">Membrane</keyword>
<feature type="transmembrane region" description="Helical" evidence="1">
    <location>
        <begin position="49"/>
        <end position="70"/>
    </location>
</feature>
<proteinExistence type="predicted"/>
<dbReference type="EMBL" id="JQIF01000014">
    <property type="protein sequence ID" value="KGJ54623.1"/>
    <property type="molecule type" value="Genomic_DNA"/>
</dbReference>
<reference evidence="5 9" key="4">
    <citation type="submission" date="2020-02" db="EMBL/GenBank/DDBJ databases">
        <authorList>
            <person name="Kociolek L.K."/>
            <person name="Ozer E.A."/>
        </authorList>
    </citation>
    <scope>NUCLEOTIDE SEQUENCE [LARGE SCALE GENOMIC DNA]</scope>
    <source>
        <strain evidence="5 9">ATCC 14501</strain>
    </source>
</reference>
<gene>
    <name evidence="2" type="ORF">CIAN88_03075</name>
    <name evidence="6" type="ORF">DXA38_01940</name>
    <name evidence="5" type="ORF">G4D54_01640</name>
    <name evidence="4" type="ORF">GT664_03730</name>
    <name evidence="3" type="ORF">MKC95_07120</name>
</gene>
<dbReference type="Proteomes" id="UP000604383">
    <property type="component" value="Unassembled WGS sequence"/>
</dbReference>
<dbReference type="EMBL" id="QVEV01000002">
    <property type="protein sequence ID" value="RGC18480.1"/>
    <property type="molecule type" value="Genomic_DNA"/>
</dbReference>
<evidence type="ECO:0000313" key="4">
    <source>
        <dbReference type="EMBL" id="MZH54890.1"/>
    </source>
</evidence>
<feature type="transmembrane region" description="Helical" evidence="1">
    <location>
        <begin position="142"/>
        <end position="169"/>
    </location>
</feature>
<evidence type="ECO:0000313" key="8">
    <source>
        <dbReference type="Proteomes" id="UP000260025"/>
    </source>
</evidence>
<organism evidence="2 7">
    <name type="scientific">Clostridium innocuum</name>
    <dbReference type="NCBI Taxonomy" id="1522"/>
    <lineage>
        <taxon>Bacteria</taxon>
        <taxon>Bacillati</taxon>
        <taxon>Bacillota</taxon>
        <taxon>Clostridia</taxon>
        <taxon>Eubacteriales</taxon>
        <taxon>Clostridiaceae</taxon>
        <taxon>Clostridium</taxon>
    </lineage>
</organism>
<dbReference type="Proteomes" id="UP000030008">
    <property type="component" value="Unassembled WGS sequence"/>
</dbReference>
<evidence type="ECO:0000313" key="2">
    <source>
        <dbReference type="EMBL" id="KGJ54623.1"/>
    </source>
</evidence>
<dbReference type="EMBL" id="CP048838">
    <property type="protein sequence ID" value="QJA01207.1"/>
    <property type="molecule type" value="Genomic_DNA"/>
</dbReference>
<evidence type="ECO:0000256" key="1">
    <source>
        <dbReference type="SAM" id="Phobius"/>
    </source>
</evidence>